<evidence type="ECO:0000259" key="1">
    <source>
        <dbReference type="Pfam" id="PF01609"/>
    </source>
</evidence>
<reference evidence="4" key="1">
    <citation type="submission" date="2019-02" db="EMBL/GenBank/DDBJ databases">
        <title>Deep-cultivation of Planctomycetes and their phenomic and genomic characterization uncovers novel biology.</title>
        <authorList>
            <person name="Wiegand S."/>
            <person name="Jogler M."/>
            <person name="Boedeker C."/>
            <person name="Pinto D."/>
            <person name="Vollmers J."/>
            <person name="Rivas-Marin E."/>
            <person name="Kohn T."/>
            <person name="Peeters S.H."/>
            <person name="Heuer A."/>
            <person name="Rast P."/>
            <person name="Oberbeckmann S."/>
            <person name="Bunk B."/>
            <person name="Jeske O."/>
            <person name="Meyerdierks A."/>
            <person name="Storesund J.E."/>
            <person name="Kallscheuer N."/>
            <person name="Luecker S."/>
            <person name="Lage O.M."/>
            <person name="Pohl T."/>
            <person name="Merkel B.J."/>
            <person name="Hornburger P."/>
            <person name="Mueller R.-W."/>
            <person name="Bruemmer F."/>
            <person name="Labrenz M."/>
            <person name="Spormann A.M."/>
            <person name="Op den Camp H."/>
            <person name="Overmann J."/>
            <person name="Amann R."/>
            <person name="Jetten M.S.M."/>
            <person name="Mascher T."/>
            <person name="Medema M.H."/>
            <person name="Devos D.P."/>
            <person name="Kaster A.-K."/>
            <person name="Ovreas L."/>
            <person name="Rohde M."/>
            <person name="Galperin M.Y."/>
            <person name="Jogler C."/>
        </authorList>
    </citation>
    <scope>NUCLEOTIDE SEQUENCE [LARGE SCALE GENOMIC DNA]</scope>
    <source>
        <strain evidence="4">Pan97</strain>
    </source>
</reference>
<dbReference type="Pfam" id="PF14706">
    <property type="entry name" value="Tnp_DNA_bind"/>
    <property type="match status" value="1"/>
</dbReference>
<dbReference type="GO" id="GO:0006313">
    <property type="term" value="P:DNA transposition"/>
    <property type="evidence" value="ECO:0007669"/>
    <property type="project" value="InterPro"/>
</dbReference>
<keyword evidence="3" id="KW-0378">Hydrolase</keyword>
<evidence type="ECO:0000259" key="2">
    <source>
        <dbReference type="Pfam" id="PF14706"/>
    </source>
</evidence>
<dbReference type="Gene3D" id="1.10.246.40">
    <property type="entry name" value="Tn5 transposase, domain 1"/>
    <property type="match status" value="1"/>
</dbReference>
<dbReference type="AlphaFoldDB" id="A0A518C1K6"/>
<evidence type="ECO:0000313" key="3">
    <source>
        <dbReference type="EMBL" id="QDU73105.1"/>
    </source>
</evidence>
<dbReference type="EMBL" id="CP036289">
    <property type="protein sequence ID" value="QDU73105.1"/>
    <property type="molecule type" value="Genomic_DNA"/>
</dbReference>
<feature type="domain" description="Transposase IS4-like" evidence="1">
    <location>
        <begin position="175"/>
        <end position="358"/>
    </location>
</feature>
<feature type="domain" description="Transposase Tn5-like N-terminal" evidence="2">
    <location>
        <begin position="3"/>
        <end position="53"/>
    </location>
</feature>
<dbReference type="InterPro" id="IPR002559">
    <property type="entry name" value="Transposase_11"/>
</dbReference>
<keyword evidence="4" id="KW-1185">Reference proteome</keyword>
<organism evidence="3 4">
    <name type="scientific">Bremerella volcania</name>
    <dbReference type="NCBI Taxonomy" id="2527984"/>
    <lineage>
        <taxon>Bacteria</taxon>
        <taxon>Pseudomonadati</taxon>
        <taxon>Planctomycetota</taxon>
        <taxon>Planctomycetia</taxon>
        <taxon>Pirellulales</taxon>
        <taxon>Pirellulaceae</taxon>
        <taxon>Bremerella</taxon>
    </lineage>
</organism>
<dbReference type="RefSeq" id="WP_315861160.1">
    <property type="nucleotide sequence ID" value="NZ_CP036289.1"/>
</dbReference>
<dbReference type="PANTHER" id="PTHR37319">
    <property type="entry name" value="TRANSPOSASE"/>
    <property type="match status" value="1"/>
</dbReference>
<dbReference type="EC" id="3.1.-.-" evidence="3"/>
<dbReference type="NCBIfam" id="NF033590">
    <property type="entry name" value="transpos_IS4_3"/>
    <property type="match status" value="1"/>
</dbReference>
<dbReference type="KEGG" id="bvo:Pan97_00720"/>
<dbReference type="Gene3D" id="3.90.350.10">
    <property type="entry name" value="Transposase Inhibitor Protein From Tn5, Chain A, domain 1"/>
    <property type="match status" value="1"/>
</dbReference>
<dbReference type="Gene3D" id="1.10.740.10">
    <property type="entry name" value="Transferase Inhibitor Protein From Tn5, Chain"/>
    <property type="match status" value="1"/>
</dbReference>
<sequence>MMEFSPCELGDVRRTKRLVKAAAQVLVRPDGTTPEQAESWGDCKALYRLMDCDDISFQAITSPHYERTRQSGDAGSVRLILNDTTEIDYDSKRRARGLGPVGRNTGRGFFLHSALMRDPVTKQVIGLAGQEVQYRTKKKGAKNSRRRDPHREQAVWGRLIDQIGSPPPGATWLHVCDRGADDYEVFCRAYRQRCGWIVRACRLNRQVISPSGDRMTLKEHLTAQPVRGRQSLEVAATLKRSARTAQLELRFAPLALPRPRVINAWIRKHAPSEPLAMWVVELAEIDPPNDAEQVRRTLLTSQPVETVEQAQQIIDYYAQRWAIEEYHKALKTGCQVESRYYETAERLERITGLLAIVAVQLLRLRHLADEHPDHPAIEVVPAQWIKTITKVRQRPSPRAPKINATTMTLEEFDKHLGGLGGHLGRKCDGRPGWQTLWRGPEKLLLILRGCEILRTKCG</sequence>
<dbReference type="PANTHER" id="PTHR37319:SF1">
    <property type="entry name" value="TRANSPOSASE TN5 DIMERISATION DOMAIN-CONTAINING PROTEIN"/>
    <property type="match status" value="1"/>
</dbReference>
<dbReference type="GO" id="GO:0004803">
    <property type="term" value="F:transposase activity"/>
    <property type="evidence" value="ECO:0007669"/>
    <property type="project" value="InterPro"/>
</dbReference>
<dbReference type="InterPro" id="IPR012337">
    <property type="entry name" value="RNaseH-like_sf"/>
</dbReference>
<dbReference type="InterPro" id="IPR054836">
    <property type="entry name" value="Tn5_transposase"/>
</dbReference>
<dbReference type="InterPro" id="IPR047768">
    <property type="entry name" value="Tn5p-like"/>
</dbReference>
<proteinExistence type="predicted"/>
<dbReference type="InterPro" id="IPR014737">
    <property type="entry name" value="Transposase_Tn5-like_C"/>
</dbReference>
<dbReference type="GO" id="GO:0003677">
    <property type="term" value="F:DNA binding"/>
    <property type="evidence" value="ECO:0007669"/>
    <property type="project" value="InterPro"/>
</dbReference>
<dbReference type="InterPro" id="IPR014735">
    <property type="entry name" value="Transposase_Tn5-like_N"/>
</dbReference>
<dbReference type="GO" id="GO:0016787">
    <property type="term" value="F:hydrolase activity"/>
    <property type="evidence" value="ECO:0007669"/>
    <property type="project" value="UniProtKB-KW"/>
</dbReference>
<dbReference type="Proteomes" id="UP000318626">
    <property type="component" value="Chromosome"/>
</dbReference>
<name>A0A518C1K6_9BACT</name>
<dbReference type="SUPFAM" id="SSF53098">
    <property type="entry name" value="Ribonuclease H-like"/>
    <property type="match status" value="1"/>
</dbReference>
<dbReference type="Pfam" id="PF01609">
    <property type="entry name" value="DDE_Tnp_1"/>
    <property type="match status" value="1"/>
</dbReference>
<dbReference type="InterPro" id="IPR038215">
    <property type="entry name" value="TN5-like_N_sf"/>
</dbReference>
<protein>
    <submittedName>
        <fullName evidence="3">Transposase for transposon Tn5</fullName>
        <ecNumber evidence="3">3.1.-.-</ecNumber>
    </submittedName>
</protein>
<accession>A0A518C1K6</accession>
<evidence type="ECO:0000313" key="4">
    <source>
        <dbReference type="Proteomes" id="UP000318626"/>
    </source>
</evidence>
<gene>
    <name evidence="3" type="primary">tnpA</name>
    <name evidence="3" type="ORF">Pan97_00720</name>
</gene>